<dbReference type="Proteomes" id="UP000789901">
    <property type="component" value="Unassembled WGS sequence"/>
</dbReference>
<feature type="compositionally biased region" description="Basic and acidic residues" evidence="1">
    <location>
        <begin position="48"/>
        <end position="57"/>
    </location>
</feature>
<sequence length="196" mass="22180">MAPETNNPTEVQDDTMEIDDSAKKIKEICEQLQGSLQGRVQGRAQGRAQEREGHKEGHEKELIQLILANQDEFQTSFALQIKLTIRKAINFISDAWEEVSEVTIRNCWKTIRIIPETNKPKESESDDEPKDKISEVNDATILVSDFSSETNLVAQELENNSIIEATKAIEALEKVIRYQETLDVGIGFDEYELSAL</sequence>
<reference evidence="2 3" key="1">
    <citation type="submission" date="2021-06" db="EMBL/GenBank/DDBJ databases">
        <authorList>
            <person name="Kallberg Y."/>
            <person name="Tangrot J."/>
            <person name="Rosling A."/>
        </authorList>
    </citation>
    <scope>NUCLEOTIDE SEQUENCE [LARGE SCALE GENOMIC DNA]</scope>
    <source>
        <strain evidence="2 3">120-4 pot B 10/14</strain>
    </source>
</reference>
<comment type="caution">
    <text evidence="2">The sequence shown here is derived from an EMBL/GenBank/DDBJ whole genome shotgun (WGS) entry which is preliminary data.</text>
</comment>
<accession>A0ABN7VFN9</accession>
<feature type="region of interest" description="Disordered" evidence="1">
    <location>
        <begin position="38"/>
        <end position="57"/>
    </location>
</feature>
<gene>
    <name evidence="2" type="ORF">GMARGA_LOCUS18040</name>
</gene>
<keyword evidence="3" id="KW-1185">Reference proteome</keyword>
<evidence type="ECO:0000256" key="1">
    <source>
        <dbReference type="SAM" id="MobiDB-lite"/>
    </source>
</evidence>
<protein>
    <submittedName>
        <fullName evidence="2">10039_t:CDS:1</fullName>
    </submittedName>
</protein>
<proteinExistence type="predicted"/>
<evidence type="ECO:0000313" key="3">
    <source>
        <dbReference type="Proteomes" id="UP000789901"/>
    </source>
</evidence>
<organism evidence="2 3">
    <name type="scientific">Gigaspora margarita</name>
    <dbReference type="NCBI Taxonomy" id="4874"/>
    <lineage>
        <taxon>Eukaryota</taxon>
        <taxon>Fungi</taxon>
        <taxon>Fungi incertae sedis</taxon>
        <taxon>Mucoromycota</taxon>
        <taxon>Glomeromycotina</taxon>
        <taxon>Glomeromycetes</taxon>
        <taxon>Diversisporales</taxon>
        <taxon>Gigasporaceae</taxon>
        <taxon>Gigaspora</taxon>
    </lineage>
</organism>
<evidence type="ECO:0000313" key="2">
    <source>
        <dbReference type="EMBL" id="CAG8766239.1"/>
    </source>
</evidence>
<name>A0ABN7VFN9_GIGMA</name>
<dbReference type="EMBL" id="CAJVQB010014073">
    <property type="protein sequence ID" value="CAG8766239.1"/>
    <property type="molecule type" value="Genomic_DNA"/>
</dbReference>